<organism evidence="9 10">
    <name type="scientific">Gottschalkia acidurici (strain ATCC 7906 / DSM 604 / BCRC 14475 / CIP 104303 / KCTC 5404 / NCIMB 10678 / 9a)</name>
    <name type="common">Clostridium acidurici</name>
    <dbReference type="NCBI Taxonomy" id="1128398"/>
    <lineage>
        <taxon>Bacteria</taxon>
        <taxon>Bacillati</taxon>
        <taxon>Bacillota</taxon>
        <taxon>Tissierellia</taxon>
        <taxon>Tissierellales</taxon>
        <taxon>Gottschalkiaceae</taxon>
        <taxon>Gottschalkia</taxon>
    </lineage>
</organism>
<dbReference type="InterPro" id="IPR000385">
    <property type="entry name" value="MoaA_NifB_PqqE_Fe-S-bd_CS"/>
</dbReference>
<dbReference type="KEGG" id="cad:Curi_c00540"/>
<evidence type="ECO:0000256" key="5">
    <source>
        <dbReference type="ARBA" id="ARBA00023004"/>
    </source>
</evidence>
<evidence type="ECO:0000256" key="2">
    <source>
        <dbReference type="ARBA" id="ARBA00022485"/>
    </source>
</evidence>
<dbReference type="SUPFAM" id="SSF102114">
    <property type="entry name" value="Radical SAM enzymes"/>
    <property type="match status" value="1"/>
</dbReference>
<dbReference type="SFLD" id="SFLDG01386">
    <property type="entry name" value="main_SPASM_domain-containing"/>
    <property type="match status" value="1"/>
</dbReference>
<dbReference type="eggNOG" id="COG0641">
    <property type="taxonomic scope" value="Bacteria"/>
</dbReference>
<dbReference type="CDD" id="cd01335">
    <property type="entry name" value="Radical_SAM"/>
    <property type="match status" value="1"/>
</dbReference>
<dbReference type="InterPro" id="IPR007197">
    <property type="entry name" value="rSAM"/>
</dbReference>
<evidence type="ECO:0000313" key="9">
    <source>
        <dbReference type="EMBL" id="AFS77135.1"/>
    </source>
</evidence>
<evidence type="ECO:0000256" key="7">
    <source>
        <dbReference type="ARBA" id="ARBA00023601"/>
    </source>
</evidence>
<dbReference type="InterPro" id="IPR023867">
    <property type="entry name" value="Sulphatase_maturase_rSAM"/>
</dbReference>
<keyword evidence="5" id="KW-0408">Iron</keyword>
<gene>
    <name evidence="9" type="ordered locus">Curi_c00540</name>
</gene>
<evidence type="ECO:0000256" key="6">
    <source>
        <dbReference type="ARBA" id="ARBA00023014"/>
    </source>
</evidence>
<keyword evidence="10" id="KW-1185">Reference proteome</keyword>
<dbReference type="InterPro" id="IPR058240">
    <property type="entry name" value="rSAM_sf"/>
</dbReference>
<dbReference type="OrthoDB" id="9808591at2"/>
<evidence type="ECO:0000256" key="1">
    <source>
        <dbReference type="ARBA" id="ARBA00001966"/>
    </source>
</evidence>
<feature type="domain" description="Radical SAM core" evidence="8">
    <location>
        <begin position="101"/>
        <end position="335"/>
    </location>
</feature>
<dbReference type="STRING" id="1128398.Curi_c00540"/>
<comment type="similarity">
    <text evidence="7">Belongs to the radical SAM superfamily. Anaerobic sulfatase-maturating enzyme family.</text>
</comment>
<dbReference type="PROSITE" id="PS51918">
    <property type="entry name" value="RADICAL_SAM"/>
    <property type="match status" value="1"/>
</dbReference>
<dbReference type="RefSeq" id="WP_014966272.1">
    <property type="nucleotide sequence ID" value="NC_018664.1"/>
</dbReference>
<dbReference type="AlphaFoldDB" id="K0AWM8"/>
<proteinExistence type="inferred from homology"/>
<evidence type="ECO:0000256" key="4">
    <source>
        <dbReference type="ARBA" id="ARBA00022723"/>
    </source>
</evidence>
<dbReference type="HOGENOM" id="CLU_009273_3_4_9"/>
<dbReference type="GO" id="GO:0051539">
    <property type="term" value="F:4 iron, 4 sulfur cluster binding"/>
    <property type="evidence" value="ECO:0007669"/>
    <property type="project" value="UniProtKB-KW"/>
</dbReference>
<dbReference type="Proteomes" id="UP000006094">
    <property type="component" value="Chromosome"/>
</dbReference>
<keyword evidence="2" id="KW-0004">4Fe-4S</keyword>
<keyword evidence="6" id="KW-0411">Iron-sulfur</keyword>
<dbReference type="GO" id="GO:0046872">
    <property type="term" value="F:metal ion binding"/>
    <property type="evidence" value="ECO:0007669"/>
    <property type="project" value="UniProtKB-KW"/>
</dbReference>
<dbReference type="SFLD" id="SFLDG01384">
    <property type="entry name" value="thioether_bond_formation_requi"/>
    <property type="match status" value="1"/>
</dbReference>
<sequence length="513" mass="59561">MTKNSRFSRLCRTFKTKSDYYIYDVGTGKVFQVDDTLYRIFNTLIKYNSFKKLFEINISNEILLEKLKEVQKIVEFENILKAPTVKELTGDAVVALDDRLLNRREQLTLELTEKCNMRCKYCIYHDGQGGYRNFGNKDMTFDVAKKAIDEFMRDSTKSDQVSITFYGGEPLVKFDLIKQCVEYCQDTYKNRIIDYSMTTNATLIDEEIADWLANLKGLTHMLISIDGPRNIHNSNRIFKNGEGTFDATMRGLNLLVKAMGEEAGSRIGINAVFSEELTKEEIESIQGFVNSLEWTNENTRITYSYTTVSDEDVEYNGIDSEREVYLRSLSETNPNFSIIDKINYSNLASSNNKTDYFDNVSIDGDDFIKRLYFIHNRFLTDEPVSQYRMNGCCIPGARRTYVTTEGKYMPCERLGSSPKIGDVYNGINIDEVRNHYVDSFRKEALKYCGNCWAIHLCTFCYMNCFDEEGVRLSYRHDKCEVNRIMIERCLSEYHEILEKHPDAMQVLEEYSLI</sequence>
<protein>
    <submittedName>
        <fullName evidence="9">Radical SAM domain-containing protein</fullName>
    </submittedName>
</protein>
<dbReference type="GO" id="GO:0016491">
    <property type="term" value="F:oxidoreductase activity"/>
    <property type="evidence" value="ECO:0007669"/>
    <property type="project" value="InterPro"/>
</dbReference>
<dbReference type="PROSITE" id="PS01305">
    <property type="entry name" value="MOAA_NIFB_PQQE"/>
    <property type="match status" value="1"/>
</dbReference>
<dbReference type="PANTHER" id="PTHR43273">
    <property type="entry name" value="ANAEROBIC SULFATASE-MATURATING ENZYME HOMOLOG ASLB-RELATED"/>
    <property type="match status" value="1"/>
</dbReference>
<evidence type="ECO:0000256" key="3">
    <source>
        <dbReference type="ARBA" id="ARBA00022691"/>
    </source>
</evidence>
<dbReference type="Pfam" id="PF04055">
    <property type="entry name" value="Radical_SAM"/>
    <property type="match status" value="1"/>
</dbReference>
<keyword evidence="3" id="KW-0949">S-adenosyl-L-methionine</keyword>
<evidence type="ECO:0000259" key="8">
    <source>
        <dbReference type="PROSITE" id="PS51918"/>
    </source>
</evidence>
<name>K0AWM8_GOTA9</name>
<dbReference type="InterPro" id="IPR013785">
    <property type="entry name" value="Aldolase_TIM"/>
</dbReference>
<evidence type="ECO:0000313" key="10">
    <source>
        <dbReference type="Proteomes" id="UP000006094"/>
    </source>
</evidence>
<reference evidence="9 10" key="1">
    <citation type="journal article" date="2012" name="PLoS ONE">
        <title>The purine-utilizing bacterium Clostridium acidurici 9a: a genome-guided metabolic reconsideration.</title>
        <authorList>
            <person name="Hartwich K."/>
            <person name="Poehlein A."/>
            <person name="Daniel R."/>
        </authorList>
    </citation>
    <scope>NUCLEOTIDE SEQUENCE [LARGE SCALE GENOMIC DNA]</scope>
    <source>
        <strain evidence="10">ATCC 7906 / DSM 604 / BCRC 14475 / CIP 104303 / KCTC 5404 / NCIMB 10678 / 9a</strain>
    </source>
</reference>
<dbReference type="SFLD" id="SFLDS00029">
    <property type="entry name" value="Radical_SAM"/>
    <property type="match status" value="1"/>
</dbReference>
<keyword evidence="4" id="KW-0479">Metal-binding</keyword>
<dbReference type="EMBL" id="CP003326">
    <property type="protein sequence ID" value="AFS77135.1"/>
    <property type="molecule type" value="Genomic_DNA"/>
</dbReference>
<comment type="cofactor">
    <cofactor evidence="1">
        <name>[4Fe-4S] cluster</name>
        <dbReference type="ChEBI" id="CHEBI:49883"/>
    </cofactor>
</comment>
<accession>K0AWM8</accession>
<dbReference type="PANTHER" id="PTHR43273:SF3">
    <property type="entry name" value="ANAEROBIC SULFATASE-MATURATING ENZYME HOMOLOG ASLB-RELATED"/>
    <property type="match status" value="1"/>
</dbReference>
<dbReference type="Gene3D" id="3.20.20.70">
    <property type="entry name" value="Aldolase class I"/>
    <property type="match status" value="1"/>
</dbReference>
<dbReference type="SFLD" id="SFLDG01067">
    <property type="entry name" value="SPASM/twitch_domain_containing"/>
    <property type="match status" value="1"/>
</dbReference>